<evidence type="ECO:0000313" key="2">
    <source>
        <dbReference type="Proteomes" id="UP000257109"/>
    </source>
</evidence>
<protein>
    <recommendedName>
        <fullName evidence="3">Retrovirus-related Pol polyprotein from transposon TNT 1-94</fullName>
    </recommendedName>
</protein>
<name>A0A371FQP8_MUCPR</name>
<comment type="caution">
    <text evidence="1">The sequence shown here is derived from an EMBL/GenBank/DDBJ whole genome shotgun (WGS) entry which is preliminary data.</text>
</comment>
<accession>A0A371FQP8</accession>
<reference evidence="1" key="1">
    <citation type="submission" date="2018-05" db="EMBL/GenBank/DDBJ databases">
        <title>Draft genome of Mucuna pruriens seed.</title>
        <authorList>
            <person name="Nnadi N.E."/>
            <person name="Vos R."/>
            <person name="Hasami M.H."/>
            <person name="Devisetty U.K."/>
            <person name="Aguiy J.C."/>
        </authorList>
    </citation>
    <scope>NUCLEOTIDE SEQUENCE [LARGE SCALE GENOMIC DNA]</scope>
    <source>
        <strain evidence="1">JCA_2017</strain>
    </source>
</reference>
<proteinExistence type="predicted"/>
<organism evidence="1 2">
    <name type="scientific">Mucuna pruriens</name>
    <name type="common">Velvet bean</name>
    <name type="synonym">Dolichos pruriens</name>
    <dbReference type="NCBI Taxonomy" id="157652"/>
    <lineage>
        <taxon>Eukaryota</taxon>
        <taxon>Viridiplantae</taxon>
        <taxon>Streptophyta</taxon>
        <taxon>Embryophyta</taxon>
        <taxon>Tracheophyta</taxon>
        <taxon>Spermatophyta</taxon>
        <taxon>Magnoliopsida</taxon>
        <taxon>eudicotyledons</taxon>
        <taxon>Gunneridae</taxon>
        <taxon>Pentapetalae</taxon>
        <taxon>rosids</taxon>
        <taxon>fabids</taxon>
        <taxon>Fabales</taxon>
        <taxon>Fabaceae</taxon>
        <taxon>Papilionoideae</taxon>
        <taxon>50 kb inversion clade</taxon>
        <taxon>NPAAA clade</taxon>
        <taxon>indigoferoid/millettioid clade</taxon>
        <taxon>Phaseoleae</taxon>
        <taxon>Mucuna</taxon>
    </lineage>
</organism>
<keyword evidence="2" id="KW-1185">Reference proteome</keyword>
<dbReference type="AlphaFoldDB" id="A0A371FQP8"/>
<evidence type="ECO:0000313" key="1">
    <source>
        <dbReference type="EMBL" id="RDX80530.1"/>
    </source>
</evidence>
<evidence type="ECO:0008006" key="3">
    <source>
        <dbReference type="Google" id="ProtNLM"/>
    </source>
</evidence>
<sequence>MEVIPYALVVGSIMCAQDHMLIYRRYDHLKVIGYSKSNFAGCMDIKKSTLGYVFLLANGAVSWNSAK</sequence>
<gene>
    <name evidence="1" type="ORF">CR513_38915</name>
</gene>
<feature type="non-terminal residue" evidence="1">
    <location>
        <position position="1"/>
    </location>
</feature>
<dbReference type="Proteomes" id="UP000257109">
    <property type="component" value="Unassembled WGS sequence"/>
</dbReference>
<dbReference type="EMBL" id="QJKJ01008191">
    <property type="protein sequence ID" value="RDX80530.1"/>
    <property type="molecule type" value="Genomic_DNA"/>
</dbReference>
<dbReference type="OrthoDB" id="1915846at2759"/>